<name>A0A0F9JDT1_9ZZZZ</name>
<dbReference type="AlphaFoldDB" id="A0A0F9JDT1"/>
<dbReference type="EMBL" id="LAZR01011679">
    <property type="protein sequence ID" value="KKM60441.1"/>
    <property type="molecule type" value="Genomic_DNA"/>
</dbReference>
<sequence length="349" mass="38618">MLTPTMSNRHPNDHPTGIGVEDSAYQQRVFADVAAERDRIIGAMIDAETGRHLALANKLADCCRSPMLLADIDATTMRLSERRCRSRVCPRCRRFRARQVQHRLLNAVTKMDGRRFLTLTLQSTNDTLADQLQHLRQSFARLRRQAFWKAAVTGGVYCVEMTWNPSRSQWHPHLHAIIDGSYVPKRSLSAGWLEATGSSFIVDIRRVYSAASVASYVAKYVAKSDDASSLPDHVLPAWADAVHGLRLVHTFGNLHGVDLQEKPEKQPGVIIEVIALTRLAAASQRGDLVAASLLGAIDAAAGGNEVEPHQTTIARCRAWQAWDLSASRSRALARPPPRSPPRQAAMSWV</sequence>
<dbReference type="GO" id="GO:0006260">
    <property type="term" value="P:DNA replication"/>
    <property type="evidence" value="ECO:0007669"/>
    <property type="project" value="UniProtKB-KW"/>
</dbReference>
<accession>A0A0F9JDT1</accession>
<evidence type="ECO:0000256" key="1">
    <source>
        <dbReference type="ARBA" id="ARBA00022705"/>
    </source>
</evidence>
<feature type="region of interest" description="Disordered" evidence="2">
    <location>
        <begin position="1"/>
        <end position="21"/>
    </location>
</feature>
<reference evidence="3" key="1">
    <citation type="journal article" date="2015" name="Nature">
        <title>Complex archaea that bridge the gap between prokaryotes and eukaryotes.</title>
        <authorList>
            <person name="Spang A."/>
            <person name="Saw J.H."/>
            <person name="Jorgensen S.L."/>
            <person name="Zaremba-Niedzwiedzka K."/>
            <person name="Martijn J."/>
            <person name="Lind A.E."/>
            <person name="van Eijk R."/>
            <person name="Schleper C."/>
            <person name="Guy L."/>
            <person name="Ettema T.J."/>
        </authorList>
    </citation>
    <scope>NUCLEOTIDE SEQUENCE</scope>
</reference>
<evidence type="ECO:0008006" key="4">
    <source>
        <dbReference type="Google" id="ProtNLM"/>
    </source>
</evidence>
<dbReference type="InterPro" id="IPR000989">
    <property type="entry name" value="Rep"/>
</dbReference>
<proteinExistence type="predicted"/>
<dbReference type="Pfam" id="PF01446">
    <property type="entry name" value="Rep_1"/>
    <property type="match status" value="1"/>
</dbReference>
<comment type="caution">
    <text evidence="3">The sequence shown here is derived from an EMBL/GenBank/DDBJ whole genome shotgun (WGS) entry which is preliminary data.</text>
</comment>
<protein>
    <recommendedName>
        <fullName evidence="4">Replication protein</fullName>
    </recommendedName>
</protein>
<evidence type="ECO:0000313" key="3">
    <source>
        <dbReference type="EMBL" id="KKM60441.1"/>
    </source>
</evidence>
<evidence type="ECO:0000256" key="2">
    <source>
        <dbReference type="SAM" id="MobiDB-lite"/>
    </source>
</evidence>
<gene>
    <name evidence="3" type="ORF">LCGC14_1541790</name>
</gene>
<feature type="region of interest" description="Disordered" evidence="2">
    <location>
        <begin position="329"/>
        <end position="349"/>
    </location>
</feature>
<dbReference type="GO" id="GO:0003677">
    <property type="term" value="F:DNA binding"/>
    <property type="evidence" value="ECO:0007669"/>
    <property type="project" value="InterPro"/>
</dbReference>
<organism evidence="3">
    <name type="scientific">marine sediment metagenome</name>
    <dbReference type="NCBI Taxonomy" id="412755"/>
    <lineage>
        <taxon>unclassified sequences</taxon>
        <taxon>metagenomes</taxon>
        <taxon>ecological metagenomes</taxon>
    </lineage>
</organism>
<keyword evidence="1" id="KW-0235">DNA replication</keyword>